<proteinExistence type="predicted"/>
<dbReference type="AlphaFoldDB" id="A0AAF0FDJ8"/>
<dbReference type="Proteomes" id="UP001214628">
    <property type="component" value="Chromosome 6"/>
</dbReference>
<reference evidence="2" key="1">
    <citation type="submission" date="2023-02" db="EMBL/GenBank/DDBJ databases">
        <title>Mating type loci evolution in Malassezia.</title>
        <authorList>
            <person name="Coelho M.A."/>
        </authorList>
    </citation>
    <scope>NUCLEOTIDE SEQUENCE</scope>
    <source>
        <strain evidence="2">CBS 14136</strain>
    </source>
</reference>
<evidence type="ECO:0000313" key="2">
    <source>
        <dbReference type="EMBL" id="WFD44799.1"/>
    </source>
</evidence>
<sequence>MLQMQKNIWPAANKGSQAGYPGTTAAPNTQHTPLSTSDPKLSNGVDASYLSQRLSHFLIDGYANPDQSENVWDRWQGNPAQDTHSFCLLDKPQTAAPPVTPPGGPYSLTYPNQTKPPESREQHAPDDWLASLSFGNMSLGDDRVRR</sequence>
<evidence type="ECO:0000256" key="1">
    <source>
        <dbReference type="SAM" id="MobiDB-lite"/>
    </source>
</evidence>
<dbReference type="EMBL" id="CP118380">
    <property type="protein sequence ID" value="WFD44799.1"/>
    <property type="molecule type" value="Genomic_DNA"/>
</dbReference>
<gene>
    <name evidence="2" type="ORF">MPSI1_003470</name>
</gene>
<feature type="region of interest" description="Disordered" evidence="1">
    <location>
        <begin position="91"/>
        <end position="146"/>
    </location>
</feature>
<feature type="compositionally biased region" description="Basic and acidic residues" evidence="1">
    <location>
        <begin position="117"/>
        <end position="126"/>
    </location>
</feature>
<name>A0AAF0FDJ8_9BASI</name>
<feature type="region of interest" description="Disordered" evidence="1">
    <location>
        <begin position="1"/>
        <end position="40"/>
    </location>
</feature>
<organism evidence="2 3">
    <name type="scientific">Malassezia psittaci</name>
    <dbReference type="NCBI Taxonomy" id="1821823"/>
    <lineage>
        <taxon>Eukaryota</taxon>
        <taxon>Fungi</taxon>
        <taxon>Dikarya</taxon>
        <taxon>Basidiomycota</taxon>
        <taxon>Ustilaginomycotina</taxon>
        <taxon>Malasseziomycetes</taxon>
        <taxon>Malasseziales</taxon>
        <taxon>Malasseziaceae</taxon>
        <taxon>Malassezia</taxon>
    </lineage>
</organism>
<protein>
    <submittedName>
        <fullName evidence="2">Uncharacterized protein</fullName>
    </submittedName>
</protein>
<keyword evidence="3" id="KW-1185">Reference proteome</keyword>
<evidence type="ECO:0000313" key="3">
    <source>
        <dbReference type="Proteomes" id="UP001214628"/>
    </source>
</evidence>
<feature type="compositionally biased region" description="Polar residues" evidence="1">
    <location>
        <begin position="25"/>
        <end position="40"/>
    </location>
</feature>
<accession>A0AAF0FDJ8</accession>